<proteinExistence type="predicted"/>
<dbReference type="HOGENOM" id="CLU_1914209_0_0_5"/>
<dbReference type="Proteomes" id="UP000018542">
    <property type="component" value="Chromosome"/>
</dbReference>
<dbReference type="RefSeq" id="WP_023788166.1">
    <property type="nucleotide sequence ID" value="NC_022997.1"/>
</dbReference>
<dbReference type="AlphaFoldDB" id="V5SHI5"/>
<dbReference type="EMBL" id="CP006912">
    <property type="protein sequence ID" value="AHB50311.1"/>
    <property type="molecule type" value="Genomic_DNA"/>
</dbReference>
<name>V5SHI5_9HYPH</name>
<organism evidence="1 2">
    <name type="scientific">Hyphomicrobium nitrativorans NL23</name>
    <dbReference type="NCBI Taxonomy" id="1029756"/>
    <lineage>
        <taxon>Bacteria</taxon>
        <taxon>Pseudomonadati</taxon>
        <taxon>Pseudomonadota</taxon>
        <taxon>Alphaproteobacteria</taxon>
        <taxon>Hyphomicrobiales</taxon>
        <taxon>Hyphomicrobiaceae</taxon>
        <taxon>Hyphomicrobium</taxon>
    </lineage>
</organism>
<dbReference type="PROSITE" id="PS51257">
    <property type="entry name" value="PROKAR_LIPOPROTEIN"/>
    <property type="match status" value="1"/>
</dbReference>
<gene>
    <name evidence="1" type="ORF">W911_14260</name>
</gene>
<keyword evidence="2" id="KW-1185">Reference proteome</keyword>
<evidence type="ECO:0000313" key="2">
    <source>
        <dbReference type="Proteomes" id="UP000018542"/>
    </source>
</evidence>
<sequence length="132" mass="14406">MKNMMSPAWRAFGKVATLTLGLGLLAVSTSCLATMRSAPTEPRLYDIEDRLALVEMDIDEISASATGKEDLQVHKSLNPDLICEDASDTPKCVPAIQIAPADVTLQTITVRNAPIKRRTQRKPKKICPLFGL</sequence>
<protein>
    <submittedName>
        <fullName evidence="1">Uncharacterized protein</fullName>
    </submittedName>
</protein>
<dbReference type="KEGG" id="hni:W911_14260"/>
<evidence type="ECO:0000313" key="1">
    <source>
        <dbReference type="EMBL" id="AHB50311.1"/>
    </source>
</evidence>
<dbReference type="STRING" id="1029756.W911_14260"/>
<accession>V5SHI5</accession>
<reference evidence="1 2" key="1">
    <citation type="journal article" date="2014" name="Genome Announc.">
        <title>Complete Genome Sequence of Hyphomicrobium nitrativorans Strain NL23, a Denitrifying Bacterium Isolated from Biofilm of a Methanol-Fed Denitrification System Treating Seawater at the Montreal Biodome.</title>
        <authorList>
            <person name="Martineau C."/>
            <person name="Villeneuve C."/>
            <person name="Mauffrey F."/>
            <person name="Villemur R."/>
        </authorList>
    </citation>
    <scope>NUCLEOTIDE SEQUENCE [LARGE SCALE GENOMIC DNA]</scope>
    <source>
        <strain evidence="1">NL23</strain>
    </source>
</reference>
<dbReference type="PATRIC" id="fig|1029756.8.peg.2968"/>